<accession>A0A392MMT8</accession>
<dbReference type="AlphaFoldDB" id="A0A392MMT8"/>
<reference evidence="1 2" key="1">
    <citation type="journal article" date="2018" name="Front. Plant Sci.">
        <title>Red Clover (Trifolium pratense) and Zigzag Clover (T. medium) - A Picture of Genomic Similarities and Differences.</title>
        <authorList>
            <person name="Dluhosova J."/>
            <person name="Istvanek J."/>
            <person name="Nedelnik J."/>
            <person name="Repkova J."/>
        </authorList>
    </citation>
    <scope>NUCLEOTIDE SEQUENCE [LARGE SCALE GENOMIC DNA]</scope>
    <source>
        <strain evidence="2">cv. 10/8</strain>
        <tissue evidence="1">Leaf</tissue>
    </source>
</reference>
<dbReference type="EMBL" id="LXQA010014926">
    <property type="protein sequence ID" value="MCH88826.1"/>
    <property type="molecule type" value="Genomic_DNA"/>
</dbReference>
<comment type="caution">
    <text evidence="1">The sequence shown here is derived from an EMBL/GenBank/DDBJ whole genome shotgun (WGS) entry which is preliminary data.</text>
</comment>
<evidence type="ECO:0000313" key="2">
    <source>
        <dbReference type="Proteomes" id="UP000265520"/>
    </source>
</evidence>
<name>A0A392MMT8_9FABA</name>
<gene>
    <name evidence="1" type="ORF">A2U01_0009719</name>
</gene>
<feature type="non-terminal residue" evidence="1">
    <location>
        <position position="1"/>
    </location>
</feature>
<organism evidence="1 2">
    <name type="scientific">Trifolium medium</name>
    <dbReference type="NCBI Taxonomy" id="97028"/>
    <lineage>
        <taxon>Eukaryota</taxon>
        <taxon>Viridiplantae</taxon>
        <taxon>Streptophyta</taxon>
        <taxon>Embryophyta</taxon>
        <taxon>Tracheophyta</taxon>
        <taxon>Spermatophyta</taxon>
        <taxon>Magnoliopsida</taxon>
        <taxon>eudicotyledons</taxon>
        <taxon>Gunneridae</taxon>
        <taxon>Pentapetalae</taxon>
        <taxon>rosids</taxon>
        <taxon>fabids</taxon>
        <taxon>Fabales</taxon>
        <taxon>Fabaceae</taxon>
        <taxon>Papilionoideae</taxon>
        <taxon>50 kb inversion clade</taxon>
        <taxon>NPAAA clade</taxon>
        <taxon>Hologalegina</taxon>
        <taxon>IRL clade</taxon>
        <taxon>Trifolieae</taxon>
        <taxon>Trifolium</taxon>
    </lineage>
</organism>
<sequence length="27" mass="2934">VDASAISQILKVTMANSVPETRSNVRF</sequence>
<evidence type="ECO:0000313" key="1">
    <source>
        <dbReference type="EMBL" id="MCH88826.1"/>
    </source>
</evidence>
<keyword evidence="2" id="KW-1185">Reference proteome</keyword>
<protein>
    <submittedName>
        <fullName evidence="1">Uncharacterized protein</fullName>
    </submittedName>
</protein>
<proteinExistence type="predicted"/>
<dbReference type="Proteomes" id="UP000265520">
    <property type="component" value="Unassembled WGS sequence"/>
</dbReference>